<dbReference type="EMBL" id="JAMZEC010000001">
    <property type="protein sequence ID" value="MCP2351164.1"/>
    <property type="molecule type" value="Genomic_DNA"/>
</dbReference>
<dbReference type="Gene3D" id="1.10.357.10">
    <property type="entry name" value="Tetracycline Repressor, domain 2"/>
    <property type="match status" value="1"/>
</dbReference>
<reference evidence="4 5" key="1">
    <citation type="submission" date="2022-06" db="EMBL/GenBank/DDBJ databases">
        <title>Sequencing the genomes of 1000 actinobacteria strains.</title>
        <authorList>
            <person name="Klenk H.-P."/>
        </authorList>
    </citation>
    <scope>NUCLEOTIDE SEQUENCE [LARGE SCALE GENOMIC DNA]</scope>
    <source>
        <strain evidence="4 5">DSM 44170</strain>
    </source>
</reference>
<dbReference type="Proteomes" id="UP001320766">
    <property type="component" value="Unassembled WGS sequence"/>
</dbReference>
<organism evidence="4 5">
    <name type="scientific">Nonomuraea roseoviolacea subsp. carminata</name>
    <dbReference type="NCBI Taxonomy" id="160689"/>
    <lineage>
        <taxon>Bacteria</taxon>
        <taxon>Bacillati</taxon>
        <taxon>Actinomycetota</taxon>
        <taxon>Actinomycetes</taxon>
        <taxon>Streptosporangiales</taxon>
        <taxon>Streptosporangiaceae</taxon>
        <taxon>Nonomuraea</taxon>
    </lineage>
</organism>
<keyword evidence="1" id="KW-0238">DNA-binding</keyword>
<protein>
    <submittedName>
        <fullName evidence="4">AcrR family transcriptional regulator</fullName>
    </submittedName>
</protein>
<evidence type="ECO:0000256" key="2">
    <source>
        <dbReference type="SAM" id="MobiDB-lite"/>
    </source>
</evidence>
<feature type="domain" description="HTH tetR-type" evidence="3">
    <location>
        <begin position="13"/>
        <end position="60"/>
    </location>
</feature>
<evidence type="ECO:0000256" key="1">
    <source>
        <dbReference type="ARBA" id="ARBA00023125"/>
    </source>
</evidence>
<dbReference type="InterPro" id="IPR009057">
    <property type="entry name" value="Homeodomain-like_sf"/>
</dbReference>
<evidence type="ECO:0000313" key="4">
    <source>
        <dbReference type="EMBL" id="MCP2351164.1"/>
    </source>
</evidence>
<proteinExistence type="predicted"/>
<dbReference type="SUPFAM" id="SSF46689">
    <property type="entry name" value="Homeodomain-like"/>
    <property type="match status" value="1"/>
</dbReference>
<dbReference type="InterPro" id="IPR001647">
    <property type="entry name" value="HTH_TetR"/>
</dbReference>
<accession>A0ABT1KAW5</accession>
<name>A0ABT1KAW5_9ACTN</name>
<gene>
    <name evidence="4" type="ORF">HD595_007286</name>
</gene>
<comment type="caution">
    <text evidence="4">The sequence shown here is derived from an EMBL/GenBank/DDBJ whole genome shotgun (WGS) entry which is preliminary data.</text>
</comment>
<dbReference type="Pfam" id="PF00440">
    <property type="entry name" value="TetR_N"/>
    <property type="match status" value="1"/>
</dbReference>
<keyword evidence="5" id="KW-1185">Reference proteome</keyword>
<dbReference type="RefSeq" id="WP_253777231.1">
    <property type="nucleotide sequence ID" value="NZ_BAAAVE010000002.1"/>
</dbReference>
<feature type="region of interest" description="Disordered" evidence="2">
    <location>
        <begin position="169"/>
        <end position="190"/>
    </location>
</feature>
<sequence length="254" mass="27425">MSSPRSAAARRLIMRAAERLYATRGLAGVSIRQIGEAAGQRNNSAVQYHFAGRDALIEAVLAEHAAAIERHRLAMMTALGDPARMSPRDRLRCAVLPRVEHQIALGTPSWYARFLAQIAVEPALREHAVRVHLETPSLRRLYDAMHAERAAVHAERAVVHAERAVVHAERAEGTARAGRGGRESWAEPGATARREAMTRQLVVHMCAELETDLAAGRAAGRVGAVEAAAAWRRLGDDLVTGLLGLVAALDADDA</sequence>
<evidence type="ECO:0000259" key="3">
    <source>
        <dbReference type="Pfam" id="PF00440"/>
    </source>
</evidence>
<evidence type="ECO:0000313" key="5">
    <source>
        <dbReference type="Proteomes" id="UP001320766"/>
    </source>
</evidence>